<keyword evidence="2" id="KW-0472">Membrane</keyword>
<name>A0A845AME0_9SPHN</name>
<dbReference type="Pfam" id="PF04355">
    <property type="entry name" value="BamE"/>
    <property type="match status" value="1"/>
</dbReference>
<reference evidence="4 5" key="1">
    <citation type="submission" date="2019-12" db="EMBL/GenBank/DDBJ databases">
        <title>Genomic-based taxomic classification of the family Erythrobacteraceae.</title>
        <authorList>
            <person name="Xu L."/>
        </authorList>
    </citation>
    <scope>NUCLEOTIDE SEQUENCE [LARGE SCALE GENOMIC DNA]</scope>
    <source>
        <strain evidence="4 5">KEMB 9005-328</strain>
    </source>
</reference>
<dbReference type="OrthoDB" id="7160681at2"/>
<feature type="domain" description="Outer membrane protein assembly factor BamE" evidence="3">
    <location>
        <begin position="20"/>
        <end position="94"/>
    </location>
</feature>
<evidence type="ECO:0000256" key="1">
    <source>
        <dbReference type="ARBA" id="ARBA00022729"/>
    </source>
</evidence>
<evidence type="ECO:0000313" key="5">
    <source>
        <dbReference type="Proteomes" id="UP000439780"/>
    </source>
</evidence>
<evidence type="ECO:0000259" key="3">
    <source>
        <dbReference type="Pfam" id="PF04355"/>
    </source>
</evidence>
<accession>A0A845AME0</accession>
<organism evidence="4 5">
    <name type="scientific">Qipengyuania algicida</name>
    <dbReference type="NCBI Taxonomy" id="1836209"/>
    <lineage>
        <taxon>Bacteria</taxon>
        <taxon>Pseudomonadati</taxon>
        <taxon>Pseudomonadota</taxon>
        <taxon>Alphaproteobacteria</taxon>
        <taxon>Sphingomonadales</taxon>
        <taxon>Erythrobacteraceae</taxon>
        <taxon>Qipengyuania</taxon>
    </lineage>
</organism>
<evidence type="ECO:0000256" key="2">
    <source>
        <dbReference type="ARBA" id="ARBA00023136"/>
    </source>
</evidence>
<dbReference type="InterPro" id="IPR007450">
    <property type="entry name" value="BamE_dom"/>
</dbReference>
<proteinExistence type="predicted"/>
<dbReference type="AlphaFoldDB" id="A0A845AME0"/>
<protein>
    <submittedName>
        <fullName evidence="4">Outer membrane protein assembly factor BamE</fullName>
    </submittedName>
</protein>
<dbReference type="Proteomes" id="UP000439780">
    <property type="component" value="Unassembled WGS sequence"/>
</dbReference>
<keyword evidence="1" id="KW-0732">Signal</keyword>
<sequence length="153" mass="16371">MVLAAALTATGCTSIRQQRGYIIDPLLYNGVHAGIDNERSVRDTLGDPTFKSQFGQNIWYYVSDTNLSGPFRRPRIAQHSLLAVTFNKAGNVVSTERDTGLDKIVYLRPNSDKTPTLGRERGFFEDLFGNIGQVGAAGASGNTDSGSNTAGGG</sequence>
<keyword evidence="5" id="KW-1185">Reference proteome</keyword>
<dbReference type="InterPro" id="IPR037873">
    <property type="entry name" value="BamE-like"/>
</dbReference>
<evidence type="ECO:0000313" key="4">
    <source>
        <dbReference type="EMBL" id="MXP29686.1"/>
    </source>
</evidence>
<dbReference type="EMBL" id="WTYA01000010">
    <property type="protein sequence ID" value="MXP29686.1"/>
    <property type="molecule type" value="Genomic_DNA"/>
</dbReference>
<gene>
    <name evidence="4" type="primary">bamE</name>
    <name evidence="4" type="ORF">GRI58_12765</name>
</gene>
<dbReference type="GO" id="GO:0019867">
    <property type="term" value="C:outer membrane"/>
    <property type="evidence" value="ECO:0007669"/>
    <property type="project" value="InterPro"/>
</dbReference>
<comment type="caution">
    <text evidence="4">The sequence shown here is derived from an EMBL/GenBank/DDBJ whole genome shotgun (WGS) entry which is preliminary data.</text>
</comment>
<dbReference type="Gene3D" id="3.30.1450.10">
    <property type="match status" value="1"/>
</dbReference>